<organism evidence="2 3">
    <name type="scientific">Sarocladium strictum</name>
    <name type="common">Black bundle disease fungus</name>
    <name type="synonym">Acremonium strictum</name>
    <dbReference type="NCBI Taxonomy" id="5046"/>
    <lineage>
        <taxon>Eukaryota</taxon>
        <taxon>Fungi</taxon>
        <taxon>Dikarya</taxon>
        <taxon>Ascomycota</taxon>
        <taxon>Pezizomycotina</taxon>
        <taxon>Sordariomycetes</taxon>
        <taxon>Hypocreomycetidae</taxon>
        <taxon>Hypocreales</taxon>
        <taxon>Sarocladiaceae</taxon>
        <taxon>Sarocladium</taxon>
    </lineage>
</organism>
<keyword evidence="3" id="KW-1185">Reference proteome</keyword>
<name>A0AA39GAA8_SARSR</name>
<feature type="compositionally biased region" description="Basic and acidic residues" evidence="1">
    <location>
        <begin position="29"/>
        <end position="45"/>
    </location>
</feature>
<reference evidence="2" key="1">
    <citation type="submission" date="2022-10" db="EMBL/GenBank/DDBJ databases">
        <title>Determination and structural analysis of whole genome sequence of Sarocladium strictum F4-1.</title>
        <authorList>
            <person name="Hu L."/>
            <person name="Jiang Y."/>
        </authorList>
    </citation>
    <scope>NUCLEOTIDE SEQUENCE</scope>
    <source>
        <strain evidence="2">F4-1</strain>
    </source>
</reference>
<dbReference type="EMBL" id="JAPDFR010000009">
    <property type="protein sequence ID" value="KAK0383610.1"/>
    <property type="molecule type" value="Genomic_DNA"/>
</dbReference>
<evidence type="ECO:0000313" key="2">
    <source>
        <dbReference type="EMBL" id="KAK0383610.1"/>
    </source>
</evidence>
<dbReference type="PANTHER" id="PTHR42090:SF1">
    <property type="match status" value="1"/>
</dbReference>
<evidence type="ECO:0000313" key="3">
    <source>
        <dbReference type="Proteomes" id="UP001175261"/>
    </source>
</evidence>
<sequence length="139" mass="14783">MSALRTLLRPSAKLAFRRPYTTTTALRIPYKDDQDRESLRPRSTENTKTGSDQEVAGADPDAAFNPDKTSPEEATRTAKKGGPGNTLEGSGANQELSKPRGDEKSGNDRGVGKEVSKGGASKGHSAEKKATPQQARKGT</sequence>
<feature type="region of interest" description="Disordered" evidence="1">
    <location>
        <begin position="17"/>
        <end position="139"/>
    </location>
</feature>
<dbReference type="AlphaFoldDB" id="A0AA39GAA8"/>
<evidence type="ECO:0000256" key="1">
    <source>
        <dbReference type="SAM" id="MobiDB-lite"/>
    </source>
</evidence>
<comment type="caution">
    <text evidence="2">The sequence shown here is derived from an EMBL/GenBank/DDBJ whole genome shotgun (WGS) entry which is preliminary data.</text>
</comment>
<feature type="compositionally biased region" description="Polar residues" evidence="1">
    <location>
        <begin position="87"/>
        <end position="96"/>
    </location>
</feature>
<dbReference type="PANTHER" id="PTHR42090">
    <property type="match status" value="1"/>
</dbReference>
<dbReference type="Proteomes" id="UP001175261">
    <property type="component" value="Unassembled WGS sequence"/>
</dbReference>
<gene>
    <name evidence="2" type="ORF">NLU13_9521</name>
</gene>
<protein>
    <submittedName>
        <fullName evidence="2">Uncharacterized protein</fullName>
    </submittedName>
</protein>
<accession>A0AA39GAA8</accession>
<proteinExistence type="predicted"/>
<feature type="compositionally biased region" description="Basic and acidic residues" evidence="1">
    <location>
        <begin position="97"/>
        <end position="116"/>
    </location>
</feature>